<proteinExistence type="predicted"/>
<evidence type="ECO:0000313" key="2">
    <source>
        <dbReference type="Proteomes" id="UP001214113"/>
    </source>
</evidence>
<dbReference type="Proteomes" id="UP001214113">
    <property type="component" value="Unassembled WGS sequence"/>
</dbReference>
<evidence type="ECO:0000313" key="1">
    <source>
        <dbReference type="EMBL" id="MDC1856973.1"/>
    </source>
</evidence>
<comment type="caution">
    <text evidence="1">The sequence shown here is derived from an EMBL/GenBank/DDBJ whole genome shotgun (WGS) entry which is preliminary data.</text>
</comment>
<dbReference type="PANTHER" id="PTHR35810:SF1">
    <property type="entry name" value="CYTOPLASMIC PROTEIN"/>
    <property type="match status" value="1"/>
</dbReference>
<sequence>MSREIITISKMGAVTVPTAPVWMTQFEIADLFGVFSCNIRKMIQAIYKNKELNETDTMKYIKQTDGISYDVYNFEMIIAIAFRICSKETLLFRRFVINEICTTKKGIPVTLFVSYGKNGNLWYSRGSSRQPPVPDARMQR</sequence>
<protein>
    <submittedName>
        <fullName evidence="1">Transporter</fullName>
    </submittedName>
</protein>
<organism evidence="1 2">
    <name type="scientific">Bacteroides uniformis</name>
    <dbReference type="NCBI Taxonomy" id="820"/>
    <lineage>
        <taxon>Bacteria</taxon>
        <taxon>Pseudomonadati</taxon>
        <taxon>Bacteroidota</taxon>
        <taxon>Bacteroidia</taxon>
        <taxon>Bacteroidales</taxon>
        <taxon>Bacteroidaceae</taxon>
        <taxon>Bacteroides</taxon>
    </lineage>
</organism>
<gene>
    <name evidence="1" type="ORF">POZ22_19645</name>
</gene>
<dbReference type="PANTHER" id="PTHR35810">
    <property type="entry name" value="CYTOPLASMIC PROTEIN-RELATED"/>
    <property type="match status" value="1"/>
</dbReference>
<dbReference type="AlphaFoldDB" id="A0A139K9M7"/>
<dbReference type="GeneID" id="86891373"/>
<dbReference type="EMBL" id="JAQNSB010000041">
    <property type="protein sequence ID" value="MDC1856973.1"/>
    <property type="molecule type" value="Genomic_DNA"/>
</dbReference>
<accession>A0A139K9M7</accession>
<dbReference type="RefSeq" id="WP_004313907.1">
    <property type="nucleotide sequence ID" value="NZ_JAQNSB010000041.1"/>
</dbReference>
<reference evidence="1" key="1">
    <citation type="submission" date="2022-10" db="EMBL/GenBank/DDBJ databases">
        <title>Human gut microbiome strain richness.</title>
        <authorList>
            <person name="Chen-Liaw A."/>
        </authorList>
    </citation>
    <scope>NUCLEOTIDE SEQUENCE</scope>
    <source>
        <strain evidence="1">BSD2780061687st1_G10_BSD2780061687b_171204</strain>
    </source>
</reference>
<name>A0A139K9M7_BACUN</name>